<protein>
    <submittedName>
        <fullName evidence="3">Nucleoside-binding protein</fullName>
    </submittedName>
</protein>
<dbReference type="Proteomes" id="UP000248918">
    <property type="component" value="Unassembled WGS sequence"/>
</dbReference>
<dbReference type="Pfam" id="PF02608">
    <property type="entry name" value="Bmp"/>
    <property type="match status" value="1"/>
</dbReference>
<dbReference type="Gene3D" id="3.40.50.2300">
    <property type="match status" value="2"/>
</dbReference>
<keyword evidence="1" id="KW-0732">Signal</keyword>
<gene>
    <name evidence="3" type="ORF">BX591_101530</name>
</gene>
<evidence type="ECO:0000313" key="3">
    <source>
        <dbReference type="EMBL" id="RAS39193.1"/>
    </source>
</evidence>
<dbReference type="EMBL" id="QLTK01000001">
    <property type="protein sequence ID" value="RAS39193.1"/>
    <property type="molecule type" value="Genomic_DNA"/>
</dbReference>
<feature type="domain" description="ABC transporter substrate-binding protein PnrA-like" evidence="2">
    <location>
        <begin position="47"/>
        <end position="314"/>
    </location>
</feature>
<dbReference type="CDD" id="cd19963">
    <property type="entry name" value="PBP1_BMP-like"/>
    <property type="match status" value="1"/>
</dbReference>
<evidence type="ECO:0000259" key="2">
    <source>
        <dbReference type="Pfam" id="PF02608"/>
    </source>
</evidence>
<dbReference type="RefSeq" id="WP_111929155.1">
    <property type="nucleotide sequence ID" value="NZ_CADFFP010000003.1"/>
</dbReference>
<dbReference type="AlphaFoldDB" id="A0A329CWH9"/>
<reference evidence="3 4" key="1">
    <citation type="submission" date="2018-06" db="EMBL/GenBank/DDBJ databases">
        <title>Genomic Encyclopedia of Type Strains, Phase III (KMG-III): the genomes of soil and plant-associated and newly described type strains.</title>
        <authorList>
            <person name="Whitman W."/>
        </authorList>
    </citation>
    <scope>NUCLEOTIDE SEQUENCE [LARGE SCALE GENOMIC DNA]</scope>
    <source>
        <strain evidence="3 4">LMG 23644</strain>
    </source>
</reference>
<dbReference type="InterPro" id="IPR052910">
    <property type="entry name" value="ABC-Purine-Binding"/>
</dbReference>
<comment type="caution">
    <text evidence="3">The sequence shown here is derived from an EMBL/GenBank/DDBJ whole genome shotgun (WGS) entry which is preliminary data.</text>
</comment>
<name>A0A329CWH9_9BURK</name>
<dbReference type="InterPro" id="IPR003760">
    <property type="entry name" value="PnrA-like"/>
</dbReference>
<organism evidence="3 4">
    <name type="scientific">Paraburkholderia bryophila</name>
    <dbReference type="NCBI Taxonomy" id="420952"/>
    <lineage>
        <taxon>Bacteria</taxon>
        <taxon>Pseudomonadati</taxon>
        <taxon>Pseudomonadota</taxon>
        <taxon>Betaproteobacteria</taxon>
        <taxon>Burkholderiales</taxon>
        <taxon>Burkholderiaceae</taxon>
        <taxon>Paraburkholderia</taxon>
    </lineage>
</organism>
<proteinExistence type="predicted"/>
<sequence>MKTKLARALHYSLRIRAVRALLAATLTLGAGGATQVALAAAAQPLGIAFVYLGNPGDAGWTYAHEQGVKAVEAKFGDKVKVTRVENVPESADSERVFRDLASKGNKIVVGSSFGFQDFELKVAKDFPDTVFEHATGYKKAANFATYDVRTYQSAYLAGLVAGYTTKSNMLGFVGSVPVPEVVRNIDAFTMGARSVNPKARVKVVWINSWFDPGLEKQAAETLVGQGADVLIQNTDSTATMQTAEQKKVHAFGWDSDMKKFGPNAQLGACVSNWGVYYTHLVDQVMAGTWNNTPVWWGLKEKAIDLADINTDAVSPVAQKALSQKRDDIVAGRFDPFAGPIVDQSGVVKVAAGKSLSDPELLRLNWFVQGVDGSLPK</sequence>
<dbReference type="GO" id="GO:0005886">
    <property type="term" value="C:plasma membrane"/>
    <property type="evidence" value="ECO:0007669"/>
    <property type="project" value="InterPro"/>
</dbReference>
<dbReference type="STRING" id="1169143.GCA_000383275_00431"/>
<accession>A0A329CWH9</accession>
<dbReference type="PANTHER" id="PTHR43208">
    <property type="entry name" value="ABC TRANSPORTER SUBSTRATE-BINDING PROTEIN"/>
    <property type="match status" value="1"/>
</dbReference>
<dbReference type="PANTHER" id="PTHR43208:SF1">
    <property type="entry name" value="ABC TRANSPORTER SUBSTRATE-BINDING PROTEIN"/>
    <property type="match status" value="1"/>
</dbReference>
<dbReference type="OrthoDB" id="9769871at2"/>
<evidence type="ECO:0000313" key="4">
    <source>
        <dbReference type="Proteomes" id="UP000248918"/>
    </source>
</evidence>
<evidence type="ECO:0000256" key="1">
    <source>
        <dbReference type="ARBA" id="ARBA00022729"/>
    </source>
</evidence>